<keyword evidence="2" id="KW-1185">Reference proteome</keyword>
<reference evidence="1" key="1">
    <citation type="submission" date="2020-08" db="EMBL/GenBank/DDBJ databases">
        <title>Multicomponent nature underlies the extraordinary mechanical properties of spider dragline silk.</title>
        <authorList>
            <person name="Kono N."/>
            <person name="Nakamura H."/>
            <person name="Mori M."/>
            <person name="Yoshida Y."/>
            <person name="Ohtoshi R."/>
            <person name="Malay A.D."/>
            <person name="Moran D.A.P."/>
            <person name="Tomita M."/>
            <person name="Numata K."/>
            <person name="Arakawa K."/>
        </authorList>
    </citation>
    <scope>NUCLEOTIDE SEQUENCE</scope>
</reference>
<dbReference type="GO" id="GO:0006508">
    <property type="term" value="P:proteolysis"/>
    <property type="evidence" value="ECO:0007669"/>
    <property type="project" value="InterPro"/>
</dbReference>
<evidence type="ECO:0000313" key="2">
    <source>
        <dbReference type="Proteomes" id="UP000887013"/>
    </source>
</evidence>
<protein>
    <submittedName>
        <fullName evidence="1">Gag-pol polyprotein</fullName>
    </submittedName>
</protein>
<dbReference type="OrthoDB" id="6420822at2759"/>
<dbReference type="AlphaFoldDB" id="A0A8X6P153"/>
<proteinExistence type="predicted"/>
<accession>A0A8X6P153</accession>
<evidence type="ECO:0000313" key="1">
    <source>
        <dbReference type="EMBL" id="GFT42396.1"/>
    </source>
</evidence>
<dbReference type="SUPFAM" id="SSF50630">
    <property type="entry name" value="Acid proteases"/>
    <property type="match status" value="1"/>
</dbReference>
<dbReference type="EMBL" id="BMAW01015171">
    <property type="protein sequence ID" value="GFT42396.1"/>
    <property type="molecule type" value="Genomic_DNA"/>
</dbReference>
<dbReference type="Gene3D" id="2.40.70.10">
    <property type="entry name" value="Acid Proteases"/>
    <property type="match status" value="1"/>
</dbReference>
<dbReference type="InterPro" id="IPR021109">
    <property type="entry name" value="Peptidase_aspartic_dom_sf"/>
</dbReference>
<organism evidence="1 2">
    <name type="scientific">Nephila pilipes</name>
    <name type="common">Giant wood spider</name>
    <name type="synonym">Nephila maculata</name>
    <dbReference type="NCBI Taxonomy" id="299642"/>
    <lineage>
        <taxon>Eukaryota</taxon>
        <taxon>Metazoa</taxon>
        <taxon>Ecdysozoa</taxon>
        <taxon>Arthropoda</taxon>
        <taxon>Chelicerata</taxon>
        <taxon>Arachnida</taxon>
        <taxon>Araneae</taxon>
        <taxon>Araneomorphae</taxon>
        <taxon>Entelegynae</taxon>
        <taxon>Araneoidea</taxon>
        <taxon>Nephilidae</taxon>
        <taxon>Nephila</taxon>
    </lineage>
</organism>
<dbReference type="FunFam" id="2.40.70.10:FF:000130">
    <property type="entry name" value="Retrovirus-related Pol polyprotein from transposon opus-like Protein"/>
    <property type="match status" value="1"/>
</dbReference>
<gene>
    <name evidence="1" type="primary">RF55_14628</name>
    <name evidence="1" type="ORF">NPIL_639211</name>
</gene>
<comment type="caution">
    <text evidence="1">The sequence shown here is derived from an EMBL/GenBank/DDBJ whole genome shotgun (WGS) entry which is preliminary data.</text>
</comment>
<dbReference type="Proteomes" id="UP000887013">
    <property type="component" value="Unassembled WGS sequence"/>
</dbReference>
<name>A0A8X6P153_NEPPI</name>
<dbReference type="PROSITE" id="PS00141">
    <property type="entry name" value="ASP_PROTEASE"/>
    <property type="match status" value="1"/>
</dbReference>
<dbReference type="GO" id="GO:0004190">
    <property type="term" value="F:aspartic-type endopeptidase activity"/>
    <property type="evidence" value="ECO:0007669"/>
    <property type="project" value="InterPro"/>
</dbReference>
<sequence>MIFLVDTGSDVSCIPPPKDKRINNAHMVELFAANNSRIKTYGIKSIDLSFGLRRKFKWDFITADVSIPITGADFLTKFGLLVDLRKRKLIDTLTNLSSLEQNNLINVKTVSVNYHDILKKFPELTNPSIHGQTIKHDTVHFIEIKGQPVHAKVKRLRPEVFKETKKEFEYMIDQGICRPSKSN</sequence>
<dbReference type="InterPro" id="IPR001969">
    <property type="entry name" value="Aspartic_peptidase_AS"/>
</dbReference>